<dbReference type="Proteomes" id="UP000256919">
    <property type="component" value="Unassembled WGS sequence"/>
</dbReference>
<dbReference type="EMBL" id="QREI01000008">
    <property type="protein sequence ID" value="REE08242.1"/>
    <property type="molecule type" value="Genomic_DNA"/>
</dbReference>
<comment type="caution">
    <text evidence="1">The sequence shown here is derived from an EMBL/GenBank/DDBJ whole genome shotgun (WGS) entry which is preliminary data.</text>
</comment>
<dbReference type="AlphaFoldDB" id="A0A3D9LM39"/>
<accession>A0A3D9LM39</accession>
<evidence type="ECO:0000313" key="2">
    <source>
        <dbReference type="Proteomes" id="UP000256919"/>
    </source>
</evidence>
<evidence type="ECO:0000313" key="1">
    <source>
        <dbReference type="EMBL" id="REE08242.1"/>
    </source>
</evidence>
<dbReference type="OrthoDB" id="1422448at2"/>
<sequence length="209" mass="24307">MISKKIPTVLFLFFLVISSSHLKAQNLELMNASLQLLNSVNSSCNCDCTETLNINSPFFEGQLILKDETVYNGKISINQPYQNKLITILNLDNNYVPIDNDLIKDVIFRRTENENETETKFTNLNSDDRLYRLIFQNESLVRVYDSSNELLDNSLAGRIIIEENNIITDTWNFWSSSPKKDVINYLNNRDNTNYKRRDFESLNDLFAKL</sequence>
<gene>
    <name evidence="1" type="ORF">DFQ09_108119</name>
</gene>
<proteinExistence type="predicted"/>
<organism evidence="1 2">
    <name type="scientific">Winogradskyella pacifica</name>
    <dbReference type="NCBI Taxonomy" id="664642"/>
    <lineage>
        <taxon>Bacteria</taxon>
        <taxon>Pseudomonadati</taxon>
        <taxon>Bacteroidota</taxon>
        <taxon>Flavobacteriia</taxon>
        <taxon>Flavobacteriales</taxon>
        <taxon>Flavobacteriaceae</taxon>
        <taxon>Winogradskyella</taxon>
    </lineage>
</organism>
<name>A0A3D9LM39_9FLAO</name>
<keyword evidence="2" id="KW-1185">Reference proteome</keyword>
<reference evidence="1 2" key="1">
    <citation type="submission" date="2018-07" db="EMBL/GenBank/DDBJ databases">
        <title>Genomic Encyclopedia of Type Strains, Phase III (KMG-III): the genomes of soil and plant-associated and newly described type strains.</title>
        <authorList>
            <person name="Whitman W."/>
        </authorList>
    </citation>
    <scope>NUCLEOTIDE SEQUENCE [LARGE SCALE GENOMIC DNA]</scope>
    <source>
        <strain evidence="1 2">CECT 7948</strain>
    </source>
</reference>
<protein>
    <submittedName>
        <fullName evidence="1">Uncharacterized protein</fullName>
    </submittedName>
</protein>
<dbReference type="RefSeq" id="WP_115811908.1">
    <property type="nucleotide sequence ID" value="NZ_JABFDI010000016.1"/>
</dbReference>